<accession>A0A0H5BWF5</accession>
<evidence type="ECO:0000256" key="2">
    <source>
        <dbReference type="ARBA" id="ARBA00003921"/>
    </source>
</evidence>
<evidence type="ECO:0000259" key="21">
    <source>
        <dbReference type="PROSITE" id="PS51387"/>
    </source>
</evidence>
<comment type="cofactor">
    <cofactor evidence="1 20">
        <name>FAD</name>
        <dbReference type="ChEBI" id="CHEBI:57692"/>
    </cofactor>
</comment>
<dbReference type="InterPro" id="IPR016166">
    <property type="entry name" value="FAD-bd_PCMH"/>
</dbReference>
<keyword evidence="11 20" id="KW-0274">FAD</keyword>
<evidence type="ECO:0000256" key="20">
    <source>
        <dbReference type="HAMAP-Rule" id="MF_00037"/>
    </source>
</evidence>
<dbReference type="GO" id="GO:0005829">
    <property type="term" value="C:cytosol"/>
    <property type="evidence" value="ECO:0007669"/>
    <property type="project" value="TreeGrafter"/>
</dbReference>
<dbReference type="PROSITE" id="PS51387">
    <property type="entry name" value="FAD_PCMH"/>
    <property type="match status" value="1"/>
</dbReference>
<dbReference type="Pfam" id="PF01565">
    <property type="entry name" value="FAD_binding_4"/>
    <property type="match status" value="1"/>
</dbReference>
<dbReference type="Pfam" id="PF02873">
    <property type="entry name" value="MurB_C"/>
    <property type="match status" value="1"/>
</dbReference>
<keyword evidence="13 20" id="KW-0133">Cell shape</keyword>
<evidence type="ECO:0000256" key="7">
    <source>
        <dbReference type="ARBA" id="ARBA00015188"/>
    </source>
</evidence>
<dbReference type="InterPro" id="IPR036318">
    <property type="entry name" value="FAD-bd_PCMH-like_sf"/>
</dbReference>
<dbReference type="PANTHER" id="PTHR21071:SF4">
    <property type="entry name" value="UDP-N-ACETYLENOLPYRUVOYLGLUCOSAMINE REDUCTASE"/>
    <property type="match status" value="1"/>
</dbReference>
<keyword evidence="14 20" id="KW-0573">Peptidoglycan synthesis</keyword>
<sequence length="340" mass="39124">MYKIQSLNTFSINALAKNVVTANSELELFKLWNETKKNKQFSLILGKGSNILFLENFLGTIILNRIKGIIIREKKTSWNIHSNSGETWHNLVKHTIYNNIPGLENMALIPGCVGSAPIQNIGAYGIEFHEICQYIDIIELKTGKKIRLNAYKCKFGYRTSIFQKNNFTKKYAITAVGIRLKKNWKPILTHNELKKHLNKKTITPKNIYNTICKIRKNKFPNLLSLGNAGSFFKNPIINKKLAQAIIKKHPNIPYYIQKNKKIKFLAAWIIENCGLKGFRLKNAAVYKKHASILVNTGNADGKNIIELAKYIQRKVKKKFSLKLKLEVQLIYNYKKNNIFI</sequence>
<dbReference type="HAMAP" id="MF_00037">
    <property type="entry name" value="MurB"/>
    <property type="match status" value="1"/>
</dbReference>
<organism evidence="22 23">
    <name type="scientific">Candidatus Westeberhardia cardiocondylae</name>
    <dbReference type="NCBI Taxonomy" id="1594731"/>
    <lineage>
        <taxon>Bacteria</taxon>
        <taxon>Pseudomonadati</taxon>
        <taxon>Pseudomonadota</taxon>
        <taxon>Gammaproteobacteria</taxon>
        <taxon>Enterobacterales</taxon>
        <taxon>Enterobacteriaceae</taxon>
        <taxon>ant endosymbionts</taxon>
        <taxon>Candidatus Westeberhardia</taxon>
    </lineage>
</organism>
<keyword evidence="12 20" id="KW-0521">NADP</keyword>
<feature type="active site" evidence="20">
    <location>
        <position position="158"/>
    </location>
</feature>
<evidence type="ECO:0000256" key="18">
    <source>
        <dbReference type="ARBA" id="ARBA00031026"/>
    </source>
</evidence>
<dbReference type="InterPro" id="IPR003170">
    <property type="entry name" value="MurB"/>
</dbReference>
<dbReference type="InterPro" id="IPR036635">
    <property type="entry name" value="MurB_C_sf"/>
</dbReference>
<evidence type="ECO:0000256" key="12">
    <source>
        <dbReference type="ARBA" id="ARBA00022857"/>
    </source>
</evidence>
<evidence type="ECO:0000256" key="6">
    <source>
        <dbReference type="ARBA" id="ARBA00012518"/>
    </source>
</evidence>
<comment type="pathway">
    <text evidence="4 20">Cell wall biogenesis; peptidoglycan biosynthesis.</text>
</comment>
<dbReference type="NCBIfam" id="NF000755">
    <property type="entry name" value="PRK00046.1"/>
    <property type="match status" value="1"/>
</dbReference>
<keyword evidence="10 20" id="KW-0285">Flavoprotein</keyword>
<evidence type="ECO:0000256" key="13">
    <source>
        <dbReference type="ARBA" id="ARBA00022960"/>
    </source>
</evidence>
<dbReference type="InterPro" id="IPR011601">
    <property type="entry name" value="MurB_C"/>
</dbReference>
<evidence type="ECO:0000256" key="11">
    <source>
        <dbReference type="ARBA" id="ARBA00022827"/>
    </source>
</evidence>
<dbReference type="GO" id="GO:0071949">
    <property type="term" value="F:FAD binding"/>
    <property type="evidence" value="ECO:0007669"/>
    <property type="project" value="InterPro"/>
</dbReference>
<comment type="function">
    <text evidence="2 20">Cell wall formation.</text>
</comment>
<dbReference type="NCBIfam" id="TIGR00179">
    <property type="entry name" value="murB"/>
    <property type="match status" value="1"/>
</dbReference>
<evidence type="ECO:0000256" key="9">
    <source>
        <dbReference type="ARBA" id="ARBA00022618"/>
    </source>
</evidence>
<feature type="active site" evidence="20">
    <location>
        <position position="326"/>
    </location>
</feature>
<evidence type="ECO:0000256" key="17">
    <source>
        <dbReference type="ARBA" id="ARBA00023316"/>
    </source>
</evidence>
<keyword evidence="17 20" id="KW-0961">Cell wall biogenesis/degradation</keyword>
<dbReference type="InterPro" id="IPR016169">
    <property type="entry name" value="FAD-bd_PCMH_sub2"/>
</dbReference>
<feature type="domain" description="FAD-binding PCMH-type" evidence="21">
    <location>
        <begin position="12"/>
        <end position="183"/>
    </location>
</feature>
<dbReference type="EC" id="1.3.1.98" evidence="6 20"/>
<dbReference type="GO" id="GO:0009252">
    <property type="term" value="P:peptidoglycan biosynthetic process"/>
    <property type="evidence" value="ECO:0007669"/>
    <property type="project" value="UniProtKB-UniRule"/>
</dbReference>
<evidence type="ECO:0000256" key="10">
    <source>
        <dbReference type="ARBA" id="ARBA00022630"/>
    </source>
</evidence>
<dbReference type="GO" id="GO:0008762">
    <property type="term" value="F:UDP-N-acetylmuramate dehydrogenase activity"/>
    <property type="evidence" value="ECO:0007669"/>
    <property type="project" value="UniProtKB-UniRule"/>
</dbReference>
<comment type="catalytic activity">
    <reaction evidence="19 20">
        <text>UDP-N-acetyl-alpha-D-muramate + NADP(+) = UDP-N-acetyl-3-O-(1-carboxyvinyl)-alpha-D-glucosamine + NADPH + H(+)</text>
        <dbReference type="Rhea" id="RHEA:12248"/>
        <dbReference type="ChEBI" id="CHEBI:15378"/>
        <dbReference type="ChEBI" id="CHEBI:57783"/>
        <dbReference type="ChEBI" id="CHEBI:58349"/>
        <dbReference type="ChEBI" id="CHEBI:68483"/>
        <dbReference type="ChEBI" id="CHEBI:70757"/>
        <dbReference type="EC" id="1.3.1.98"/>
    </reaction>
</comment>
<keyword evidence="9 20" id="KW-0132">Cell division</keyword>
<dbReference type="AlphaFoldDB" id="A0A0H5BWF5"/>
<evidence type="ECO:0000256" key="8">
    <source>
        <dbReference type="ARBA" id="ARBA00022490"/>
    </source>
</evidence>
<dbReference type="Gene3D" id="3.30.465.10">
    <property type="match status" value="1"/>
</dbReference>
<dbReference type="GO" id="GO:0051301">
    <property type="term" value="P:cell division"/>
    <property type="evidence" value="ECO:0007669"/>
    <property type="project" value="UniProtKB-KW"/>
</dbReference>
<dbReference type="UniPathway" id="UPA00219"/>
<keyword evidence="16 20" id="KW-0131">Cell cycle</keyword>
<dbReference type="SUPFAM" id="SSF56194">
    <property type="entry name" value="Uridine diphospho-N-Acetylenolpyruvylglucosamine reductase, MurB, C-terminal domain"/>
    <property type="match status" value="1"/>
</dbReference>
<evidence type="ECO:0000256" key="14">
    <source>
        <dbReference type="ARBA" id="ARBA00022984"/>
    </source>
</evidence>
<comment type="similarity">
    <text evidence="5 20">Belongs to the MurB family.</text>
</comment>
<evidence type="ECO:0000256" key="4">
    <source>
        <dbReference type="ARBA" id="ARBA00004752"/>
    </source>
</evidence>
<evidence type="ECO:0000256" key="19">
    <source>
        <dbReference type="ARBA" id="ARBA00048914"/>
    </source>
</evidence>
<dbReference type="Gene3D" id="3.90.78.10">
    <property type="entry name" value="UDP-N-acetylenolpyruvoylglucosamine reductase, C-terminal domain"/>
    <property type="match status" value="1"/>
</dbReference>
<keyword evidence="8 20" id="KW-0963">Cytoplasm</keyword>
<keyword evidence="15 20" id="KW-0560">Oxidoreductase</keyword>
<name>A0A0H5BWF5_9ENTR</name>
<dbReference type="PATRIC" id="fig|1594731.3.peg.29"/>
<comment type="subcellular location">
    <subcellularLocation>
        <location evidence="3 20">Cytoplasm</location>
    </subcellularLocation>
</comment>
<evidence type="ECO:0000313" key="22">
    <source>
        <dbReference type="EMBL" id="CEN32000.1"/>
    </source>
</evidence>
<dbReference type="RefSeq" id="WP_281263908.1">
    <property type="nucleotide sequence ID" value="NZ_LN774881.1"/>
</dbReference>
<evidence type="ECO:0000256" key="3">
    <source>
        <dbReference type="ARBA" id="ARBA00004496"/>
    </source>
</evidence>
<evidence type="ECO:0000256" key="16">
    <source>
        <dbReference type="ARBA" id="ARBA00023306"/>
    </source>
</evidence>
<keyword evidence="23" id="KW-1185">Reference proteome</keyword>
<gene>
    <name evidence="20 22" type="primary">murB</name>
    <name evidence="22" type="ORF">WEOB_036</name>
</gene>
<evidence type="ECO:0000256" key="15">
    <source>
        <dbReference type="ARBA" id="ARBA00023002"/>
    </source>
</evidence>
<dbReference type="EMBL" id="LN774881">
    <property type="protein sequence ID" value="CEN32000.1"/>
    <property type="molecule type" value="Genomic_DNA"/>
</dbReference>
<dbReference type="Gene3D" id="3.30.43.10">
    <property type="entry name" value="Uridine Diphospho-n-acetylenolpyruvylglucosamine Reductase, domain 2"/>
    <property type="match status" value="1"/>
</dbReference>
<reference evidence="23" key="1">
    <citation type="submission" date="2015-01" db="EMBL/GenBank/DDBJ databases">
        <authorList>
            <person name="Manzano-Marin A."/>
            <person name="Manzano-Marin A."/>
        </authorList>
    </citation>
    <scope>NUCLEOTIDE SEQUENCE [LARGE SCALE GENOMIC DNA]</scope>
    <source>
        <strain evidence="23">obscurior</strain>
    </source>
</reference>
<protein>
    <recommendedName>
        <fullName evidence="7 20">UDP-N-acetylenolpyruvoylglucosamine reductase</fullName>
        <ecNumber evidence="6 20">1.3.1.98</ecNumber>
    </recommendedName>
    <alternativeName>
        <fullName evidence="18 20">UDP-N-acetylmuramate dehydrogenase</fullName>
    </alternativeName>
</protein>
<evidence type="ECO:0000313" key="23">
    <source>
        <dbReference type="Proteomes" id="UP000242753"/>
    </source>
</evidence>
<dbReference type="GO" id="GO:0008360">
    <property type="term" value="P:regulation of cell shape"/>
    <property type="evidence" value="ECO:0007669"/>
    <property type="project" value="UniProtKB-KW"/>
</dbReference>
<evidence type="ECO:0000256" key="5">
    <source>
        <dbReference type="ARBA" id="ARBA00010485"/>
    </source>
</evidence>
<feature type="active site" description="Proton donor" evidence="20">
    <location>
        <position position="230"/>
    </location>
</feature>
<dbReference type="KEGG" id="wca:WEOB_036"/>
<dbReference type="InterPro" id="IPR006094">
    <property type="entry name" value="Oxid_FAD_bind_N"/>
</dbReference>
<dbReference type="InterPro" id="IPR016167">
    <property type="entry name" value="FAD-bd_PCMH_sub1"/>
</dbReference>
<dbReference type="SUPFAM" id="SSF56176">
    <property type="entry name" value="FAD-binding/transporter-associated domain-like"/>
    <property type="match status" value="1"/>
</dbReference>
<dbReference type="GO" id="GO:0071555">
    <property type="term" value="P:cell wall organization"/>
    <property type="evidence" value="ECO:0007669"/>
    <property type="project" value="UniProtKB-KW"/>
</dbReference>
<dbReference type="Proteomes" id="UP000242753">
    <property type="component" value="Chromosome I"/>
</dbReference>
<dbReference type="PANTHER" id="PTHR21071">
    <property type="entry name" value="UDP-N-ACETYLENOLPYRUVOYLGLUCOSAMINE REDUCTASE"/>
    <property type="match status" value="1"/>
</dbReference>
<proteinExistence type="inferred from homology"/>
<evidence type="ECO:0000256" key="1">
    <source>
        <dbReference type="ARBA" id="ARBA00001974"/>
    </source>
</evidence>
<dbReference type="STRING" id="1594731.WEOB_036"/>